<dbReference type="PANTHER" id="PTHR10742">
    <property type="entry name" value="FLAVIN MONOAMINE OXIDASE"/>
    <property type="match status" value="1"/>
</dbReference>
<evidence type="ECO:0000313" key="1">
    <source>
        <dbReference type="EMBL" id="VEL18610.1"/>
    </source>
</evidence>
<comment type="caution">
    <text evidence="1">The sequence shown here is derived from an EMBL/GenBank/DDBJ whole genome shotgun (WGS) entry which is preliminary data.</text>
</comment>
<organism evidence="1 2">
    <name type="scientific">Protopolystoma xenopodis</name>
    <dbReference type="NCBI Taxonomy" id="117903"/>
    <lineage>
        <taxon>Eukaryota</taxon>
        <taxon>Metazoa</taxon>
        <taxon>Spiralia</taxon>
        <taxon>Lophotrochozoa</taxon>
        <taxon>Platyhelminthes</taxon>
        <taxon>Monogenea</taxon>
        <taxon>Polyopisthocotylea</taxon>
        <taxon>Polystomatidea</taxon>
        <taxon>Polystomatidae</taxon>
        <taxon>Protopolystoma</taxon>
    </lineage>
</organism>
<keyword evidence="2" id="KW-1185">Reference proteome</keyword>
<protein>
    <recommendedName>
        <fullName evidence="3">Amine oxidase domain-containing protein</fullName>
    </recommendedName>
</protein>
<reference evidence="1" key="1">
    <citation type="submission" date="2018-11" db="EMBL/GenBank/DDBJ databases">
        <authorList>
            <consortium name="Pathogen Informatics"/>
        </authorList>
    </citation>
    <scope>NUCLEOTIDE SEQUENCE</scope>
</reference>
<name>A0A3S5AEQ3_9PLAT</name>
<dbReference type="InterPro" id="IPR050281">
    <property type="entry name" value="Flavin_monoamine_oxidase"/>
</dbReference>
<gene>
    <name evidence="1" type="ORF">PXEA_LOCUS12050</name>
</gene>
<dbReference type="Gene3D" id="3.90.660.10">
    <property type="match status" value="1"/>
</dbReference>
<dbReference type="PANTHER" id="PTHR10742:SF410">
    <property type="entry name" value="LYSINE-SPECIFIC HISTONE DEMETHYLASE 2"/>
    <property type="match status" value="1"/>
</dbReference>
<accession>A0A3S5AEQ3</accession>
<dbReference type="AlphaFoldDB" id="A0A3S5AEQ3"/>
<dbReference type="Proteomes" id="UP000784294">
    <property type="component" value="Unassembled WGS sequence"/>
</dbReference>
<dbReference type="EMBL" id="CAAALY010037768">
    <property type="protein sequence ID" value="VEL18610.1"/>
    <property type="molecule type" value="Genomic_DNA"/>
</dbReference>
<evidence type="ECO:0008006" key="3">
    <source>
        <dbReference type="Google" id="ProtNLM"/>
    </source>
</evidence>
<proteinExistence type="predicted"/>
<dbReference type="GO" id="GO:0016491">
    <property type="term" value="F:oxidoreductase activity"/>
    <property type="evidence" value="ECO:0007669"/>
    <property type="project" value="TreeGrafter"/>
</dbReference>
<evidence type="ECO:0000313" key="2">
    <source>
        <dbReference type="Proteomes" id="UP000784294"/>
    </source>
</evidence>
<dbReference type="OrthoDB" id="2019015at2759"/>
<sequence length="144" mass="15866">MIAYRGDALICTLPLGVLKASVATPVSASGSAAFNKDSTNSTNATFVTTGSINSTIRDDANINLMRSTNESTSSMQCENDEAWILNKDNAPRFCPPLPEWKRNAIDRLGFGILNKVCQYTILDNTSFLVERSFAYTIFNDHIYL</sequence>